<dbReference type="InterPro" id="IPR008979">
    <property type="entry name" value="Galactose-bd-like_sf"/>
</dbReference>
<dbReference type="Pfam" id="PF22633">
    <property type="entry name" value="F5_F8_type_C_2"/>
    <property type="match status" value="1"/>
</dbReference>
<dbReference type="InterPro" id="IPR040720">
    <property type="entry name" value="GH81_C"/>
</dbReference>
<evidence type="ECO:0000256" key="3">
    <source>
        <dbReference type="ARBA" id="ARBA00012780"/>
    </source>
</evidence>
<evidence type="ECO:0000256" key="7">
    <source>
        <dbReference type="ARBA" id="ARBA00023316"/>
    </source>
</evidence>
<dbReference type="InterPro" id="IPR000421">
    <property type="entry name" value="FA58C"/>
</dbReference>
<evidence type="ECO:0000256" key="8">
    <source>
        <dbReference type="ARBA" id="ARBA00023326"/>
    </source>
</evidence>
<dbReference type="PANTHER" id="PTHR31983:SF0">
    <property type="entry name" value="GLUCAN ENDO-1,3-BETA-D-GLUCOSIDASE 2"/>
    <property type="match status" value="1"/>
</dbReference>
<reference evidence="10 11" key="1">
    <citation type="submission" date="2018-10" db="EMBL/GenBank/DDBJ databases">
        <authorList>
            <person name="Li J."/>
        </authorList>
    </citation>
    <scope>NUCLEOTIDE SEQUENCE [LARGE SCALE GENOMIC DNA]</scope>
    <source>
        <strain evidence="10 11">JCM 11654</strain>
    </source>
</reference>
<accession>A0A3L7ATI8</accession>
<feature type="domain" description="F5/8 type C" evidence="9">
    <location>
        <begin position="1284"/>
        <end position="1416"/>
    </location>
</feature>
<comment type="similarity">
    <text evidence="2">Belongs to the glycosyl hydrolase 81 family.</text>
</comment>
<comment type="catalytic activity">
    <reaction evidence="1">
        <text>Hydrolysis of (1-&gt;3)-beta-D-glucosidic linkages in (1-&gt;3)-beta-D-glucans.</text>
        <dbReference type="EC" id="3.2.1.39"/>
    </reaction>
</comment>
<keyword evidence="5" id="KW-0119">Carbohydrate metabolism</keyword>
<dbReference type="GO" id="GO:0042973">
    <property type="term" value="F:glucan endo-1,3-beta-D-glucosidase activity"/>
    <property type="evidence" value="ECO:0007669"/>
    <property type="project" value="UniProtKB-EC"/>
</dbReference>
<evidence type="ECO:0000256" key="5">
    <source>
        <dbReference type="ARBA" id="ARBA00023277"/>
    </source>
</evidence>
<dbReference type="Gene3D" id="2.60.40.1080">
    <property type="match status" value="2"/>
</dbReference>
<protein>
    <recommendedName>
        <fullName evidence="3">glucan endo-1,3-beta-D-glucosidase</fullName>
        <ecNumber evidence="3">3.2.1.39</ecNumber>
    </recommendedName>
</protein>
<dbReference type="Gene3D" id="2.60.120.260">
    <property type="entry name" value="Galactose-binding domain-like"/>
    <property type="match status" value="1"/>
</dbReference>
<name>A0A3L7ATI8_9MICO</name>
<comment type="caution">
    <text evidence="10">The sequence shown here is derived from an EMBL/GenBank/DDBJ whole genome shotgun (WGS) entry which is preliminary data.</text>
</comment>
<dbReference type="Pfam" id="PF17652">
    <property type="entry name" value="Glyco_hydro81C"/>
    <property type="match status" value="1"/>
</dbReference>
<dbReference type="GO" id="GO:0071555">
    <property type="term" value="P:cell wall organization"/>
    <property type="evidence" value="ECO:0007669"/>
    <property type="project" value="UniProtKB-KW"/>
</dbReference>
<dbReference type="EC" id="3.2.1.39" evidence="3"/>
<keyword evidence="8" id="KW-0624">Polysaccharide degradation</keyword>
<dbReference type="EMBL" id="RCUY01000002">
    <property type="protein sequence ID" value="RLP83839.1"/>
    <property type="molecule type" value="Genomic_DNA"/>
</dbReference>
<dbReference type="SUPFAM" id="SSF49785">
    <property type="entry name" value="Galactose-binding domain-like"/>
    <property type="match status" value="1"/>
</dbReference>
<gene>
    <name evidence="10" type="ORF">D9V34_03265</name>
</gene>
<proteinExistence type="inferred from homology"/>
<evidence type="ECO:0000313" key="10">
    <source>
        <dbReference type="EMBL" id="RLP83839.1"/>
    </source>
</evidence>
<dbReference type="PANTHER" id="PTHR31983">
    <property type="entry name" value="ENDO-1,3(4)-BETA-GLUCANASE 1"/>
    <property type="match status" value="1"/>
</dbReference>
<dbReference type="GO" id="GO:0052861">
    <property type="term" value="F:endo-1,3(4)-beta-glucanase activity"/>
    <property type="evidence" value="ECO:0007669"/>
    <property type="project" value="InterPro"/>
</dbReference>
<keyword evidence="11" id="KW-1185">Reference proteome</keyword>
<dbReference type="PROSITE" id="PS52008">
    <property type="entry name" value="GH81"/>
    <property type="match status" value="1"/>
</dbReference>
<evidence type="ECO:0000256" key="4">
    <source>
        <dbReference type="ARBA" id="ARBA00022801"/>
    </source>
</evidence>
<evidence type="ECO:0000259" key="9">
    <source>
        <dbReference type="PROSITE" id="PS50022"/>
    </source>
</evidence>
<keyword evidence="6" id="KW-0326">Glycosidase</keyword>
<dbReference type="GO" id="GO:0000272">
    <property type="term" value="P:polysaccharide catabolic process"/>
    <property type="evidence" value="ECO:0007669"/>
    <property type="project" value="UniProtKB-KW"/>
</dbReference>
<dbReference type="PROSITE" id="PS50022">
    <property type="entry name" value="FA58C_3"/>
    <property type="match status" value="1"/>
</dbReference>
<dbReference type="InterPro" id="IPR005200">
    <property type="entry name" value="Endo-beta-glucanase"/>
</dbReference>
<sequence length="1507" mass="160336">MIFTGGIIASPAIAAPEGKPGSAAGALPRIAAAAPAPRADGIPVGSGSIAATPPASLGQDVQNTLNQKIWIDQSLTGTPVPTNSWWSDLVVSTYSGDLWADPLVLSNSAEGTLVRDPRKWNADGTAMVLADGVRVGGQVAPQPDASDRVLADFEDGLPAGWTATGTAFDRVSTGTSPGQSPVSGWLGKGFLNSFTAEQGDGATGSLRSPDFTIDRNALVAKIGGGNHPGLTELRVVVNGQSVAAATGEDSETLAWKTLDLTPWVGQNAHIEIVDELTAGWAHLLVDHVMLTNKPDGLDDRFGTAFRAANAVATGWGDWNVDWRLDPAAGPSNIAVSAARGVPYTWFRFNQVTPELTVGENATFFKANGDELTFPATTDRLIIRQGDSKIGVHAPEGTTFERSGNRLIASVGTGYLVLSALPDSGFDLNTLHRYAFARVTGTTMSYQNHTDSGEVRQDWALTTEPLQGTESSTIQGWLPHQYREAKRFEPTLTGTTYKTPRGEMRTSIGRDGWKMAYTFEGMTPITGAPESKPGAPAGTDYEHAVMAKFLRDYAAKTTYGNDTYWGGKDVIQLGEYMLVAKQLGETESYEALRSTLRTALSDWFTYTEGEESRFFARYDTWKALVGFSESYGSSQFTDNHFHYGYFTAAAAMLAMEDPEWAAGYGDVATLVAQQYGNWDRSSQDYPYLRTFDTWSGFSYAGGFSSPGGNNQESSSEAIQSWAGLYLLGVALGNQEMRDTGAMGYVTERAAIREYWLNTGGVFPEQYKYSTSGIVFDSGQAFATYFSGDPAWIYGIQWLPTAPWLNYLGWDRTAATKLLDDMFALRPDNIGGEGTKAGNKAGIQTFAKQWWGIGTYGDIKITEDRESAVNVLKNIVRDSEKHNPGYTTRKVAANPLFDPATNSLLISVDADGTVVFPDEYWTPATLPAKLIPHQYTGAVVDADPATWNPVSPLLAYFSTDFQANQDAIDSLYRIKVAGYTPGRDTAAAAAVISGMGDALGQVVLGQMAQSHPEVYADIFAELRRTNDPMVSAVSMAGMVYYNAMANRNLGIESRDHRVGADLAQVYKNPDTGVYSYVVTNPTDTQQRYPAYNGNTRIGWIDVPAHSQVTHRLDAKLKRIELVATPDATTITPGSTLALSAVGYDQYGATVDIPNLEWSANRGGNIGADGVFHAATATEKATITATSGSVKATRDVRVGEAPVLTSLRVTPGPVRIAPNSPVTFSAAGLDQYGDPFALADAVTWSTTVPGSITAAGVLTATATGSGLVRASAQSGGTTLAGSAVVAVSDPSIDIARGVSVSATSQGVEHVAAHVVDGNPATRWESTHGLDDQSITLDLGASYDLSGVKITWEAAAAARYRLEIAQSENGPFEPLITVSKSTAAPDELTLTGTGRYLRLQGIERLLPYGYSIHNFEVFGTRSAQAITPSALYLLPETSVVNTGREIPLTVFGYDAAGAGGALSGITPTLSGPGEIRTGAQGSPVFVAQGSGEATITVTHAGQTATATVLVR</sequence>
<evidence type="ECO:0000256" key="6">
    <source>
        <dbReference type="ARBA" id="ARBA00023295"/>
    </source>
</evidence>
<keyword evidence="7" id="KW-0961">Cell wall biogenesis/degradation</keyword>
<dbReference type="Proteomes" id="UP000269438">
    <property type="component" value="Unassembled WGS sequence"/>
</dbReference>
<evidence type="ECO:0000256" key="2">
    <source>
        <dbReference type="ARBA" id="ARBA00010730"/>
    </source>
</evidence>
<evidence type="ECO:0000256" key="1">
    <source>
        <dbReference type="ARBA" id="ARBA00000382"/>
    </source>
</evidence>
<keyword evidence="4" id="KW-0378">Hydrolase</keyword>
<organism evidence="10 11">
    <name type="scientific">Mycetocola lacteus</name>
    <dbReference type="NCBI Taxonomy" id="76637"/>
    <lineage>
        <taxon>Bacteria</taxon>
        <taxon>Bacillati</taxon>
        <taxon>Actinomycetota</taxon>
        <taxon>Actinomycetes</taxon>
        <taxon>Micrococcales</taxon>
        <taxon>Microbacteriaceae</taxon>
        <taxon>Mycetocola</taxon>
    </lineage>
</organism>
<evidence type="ECO:0000313" key="11">
    <source>
        <dbReference type="Proteomes" id="UP000269438"/>
    </source>
</evidence>